<dbReference type="Gene3D" id="3.60.15.10">
    <property type="entry name" value="Ribonuclease Z/Hydroxyacylglutathione hydrolase-like"/>
    <property type="match status" value="1"/>
</dbReference>
<dbReference type="Pfam" id="PF00753">
    <property type="entry name" value="Lactamase_B"/>
    <property type="match status" value="1"/>
</dbReference>
<dbReference type="CDD" id="cd07729">
    <property type="entry name" value="AHL_lactonase_MBL-fold"/>
    <property type="match status" value="1"/>
</dbReference>
<comment type="cofactor">
    <cofactor evidence="1">
        <name>Zn(2+)</name>
        <dbReference type="ChEBI" id="CHEBI:29105"/>
    </cofactor>
</comment>
<dbReference type="PANTHER" id="PTHR42978:SF7">
    <property type="entry name" value="METALLO-HYDROLASE RV2300C-RELATED"/>
    <property type="match status" value="1"/>
</dbReference>
<sequence length="259" mass="28568">MSTEVSRLYVLLCGYEILEKTVSTRDRGGRFILAEPVSAYLLETARGLVLVDTGLNSALVHDPALREEHYTKQGIRPPVILPEHELACQLDRIGVRPADVGHVILTHMHLDHAGNLAMFQGARISVQRREHAYAFGPDHGPAWFERDYDLPGLRWDLVEGDWEAMPGVEVVLTRGHTPGHQSVVVELRDTGTVVLVGDAGDLAENFTEEILPGESVDDEAALASIRRLKQIARERRGALLLGHDPALVQALRLAPACYT</sequence>
<dbReference type="InterPro" id="IPR036866">
    <property type="entry name" value="RibonucZ/Hydroxyglut_hydro"/>
</dbReference>
<name>A0A150P3H6_SORCE</name>
<dbReference type="Proteomes" id="UP000075604">
    <property type="component" value="Unassembled WGS sequence"/>
</dbReference>
<dbReference type="AlphaFoldDB" id="A0A150P3H6"/>
<evidence type="ECO:0000313" key="7">
    <source>
        <dbReference type="EMBL" id="KYF49864.1"/>
    </source>
</evidence>
<dbReference type="GO" id="GO:0016787">
    <property type="term" value="F:hydrolase activity"/>
    <property type="evidence" value="ECO:0007669"/>
    <property type="project" value="UniProtKB-KW"/>
</dbReference>
<comment type="caution">
    <text evidence="7">The sequence shown here is derived from an EMBL/GenBank/DDBJ whole genome shotgun (WGS) entry which is preliminary data.</text>
</comment>
<evidence type="ECO:0000256" key="2">
    <source>
        <dbReference type="ARBA" id="ARBA00007749"/>
    </source>
</evidence>
<evidence type="ECO:0000313" key="8">
    <source>
        <dbReference type="Proteomes" id="UP000075604"/>
    </source>
</evidence>
<evidence type="ECO:0000259" key="6">
    <source>
        <dbReference type="SMART" id="SM00849"/>
    </source>
</evidence>
<proteinExistence type="inferred from homology"/>
<organism evidence="7 8">
    <name type="scientific">Sorangium cellulosum</name>
    <name type="common">Polyangium cellulosum</name>
    <dbReference type="NCBI Taxonomy" id="56"/>
    <lineage>
        <taxon>Bacteria</taxon>
        <taxon>Pseudomonadati</taxon>
        <taxon>Myxococcota</taxon>
        <taxon>Polyangia</taxon>
        <taxon>Polyangiales</taxon>
        <taxon>Polyangiaceae</taxon>
        <taxon>Sorangium</taxon>
    </lineage>
</organism>
<dbReference type="InterPro" id="IPR001279">
    <property type="entry name" value="Metallo-B-lactamas"/>
</dbReference>
<evidence type="ECO:0000256" key="3">
    <source>
        <dbReference type="ARBA" id="ARBA00022723"/>
    </source>
</evidence>
<keyword evidence="3" id="KW-0479">Metal-binding</keyword>
<comment type="similarity">
    <text evidence="2">Belongs to the metallo-beta-lactamase superfamily.</text>
</comment>
<dbReference type="GO" id="GO:0046872">
    <property type="term" value="F:metal ion binding"/>
    <property type="evidence" value="ECO:0007669"/>
    <property type="project" value="UniProtKB-KW"/>
</dbReference>
<feature type="domain" description="Metallo-beta-lactamase" evidence="6">
    <location>
        <begin position="36"/>
        <end position="243"/>
    </location>
</feature>
<evidence type="ECO:0000256" key="4">
    <source>
        <dbReference type="ARBA" id="ARBA00022801"/>
    </source>
</evidence>
<reference evidence="7 8" key="1">
    <citation type="submission" date="2014-02" db="EMBL/GenBank/DDBJ databases">
        <title>The small core and large imbalanced accessory genome model reveals a collaborative survival strategy of Sorangium cellulosum strains in nature.</title>
        <authorList>
            <person name="Han K."/>
            <person name="Peng R."/>
            <person name="Blom J."/>
            <person name="Li Y.-Z."/>
        </authorList>
    </citation>
    <scope>NUCLEOTIDE SEQUENCE [LARGE SCALE GENOMIC DNA]</scope>
    <source>
        <strain evidence="7 8">So0157-18</strain>
    </source>
</reference>
<evidence type="ECO:0000256" key="5">
    <source>
        <dbReference type="ARBA" id="ARBA00022833"/>
    </source>
</evidence>
<protein>
    <submittedName>
        <fullName evidence="7">MBL fold metallo-hydrolase</fullName>
    </submittedName>
</protein>
<evidence type="ECO:0000256" key="1">
    <source>
        <dbReference type="ARBA" id="ARBA00001947"/>
    </source>
</evidence>
<gene>
    <name evidence="7" type="ORF">BE04_48935</name>
</gene>
<dbReference type="SUPFAM" id="SSF56281">
    <property type="entry name" value="Metallo-hydrolase/oxidoreductase"/>
    <property type="match status" value="1"/>
</dbReference>
<dbReference type="InterPro" id="IPR051013">
    <property type="entry name" value="MBL_superfamily_lactonases"/>
</dbReference>
<keyword evidence="4 7" id="KW-0378">Hydrolase</keyword>
<dbReference type="SMART" id="SM00849">
    <property type="entry name" value="Lactamase_B"/>
    <property type="match status" value="1"/>
</dbReference>
<accession>A0A150P3H6</accession>
<dbReference type="EMBL" id="JELX01004203">
    <property type="protein sequence ID" value="KYF49864.1"/>
    <property type="molecule type" value="Genomic_DNA"/>
</dbReference>
<dbReference type="PANTHER" id="PTHR42978">
    <property type="entry name" value="QUORUM-QUENCHING LACTONASE YTNP-RELATED-RELATED"/>
    <property type="match status" value="1"/>
</dbReference>
<keyword evidence="5" id="KW-0862">Zinc</keyword>